<accession>A0A0A9DF44</accession>
<evidence type="ECO:0000313" key="1">
    <source>
        <dbReference type="EMBL" id="JAD85303.1"/>
    </source>
</evidence>
<reference evidence="1" key="1">
    <citation type="submission" date="2014-09" db="EMBL/GenBank/DDBJ databases">
        <authorList>
            <person name="Magalhaes I.L.F."/>
            <person name="Oliveira U."/>
            <person name="Santos F.R."/>
            <person name="Vidigal T.H.D.A."/>
            <person name="Brescovit A.D."/>
            <person name="Santos A.J."/>
        </authorList>
    </citation>
    <scope>NUCLEOTIDE SEQUENCE</scope>
    <source>
        <tissue evidence="1">Shoot tissue taken approximately 20 cm above the soil surface</tissue>
    </source>
</reference>
<reference evidence="1" key="2">
    <citation type="journal article" date="2015" name="Data Brief">
        <title>Shoot transcriptome of the giant reed, Arundo donax.</title>
        <authorList>
            <person name="Barrero R.A."/>
            <person name="Guerrero F.D."/>
            <person name="Moolhuijzen P."/>
            <person name="Goolsby J.A."/>
            <person name="Tidwell J."/>
            <person name="Bellgard S.E."/>
            <person name="Bellgard M.I."/>
        </authorList>
    </citation>
    <scope>NUCLEOTIDE SEQUENCE</scope>
    <source>
        <tissue evidence="1">Shoot tissue taken approximately 20 cm above the soil surface</tissue>
    </source>
</reference>
<dbReference type="EMBL" id="GBRH01212592">
    <property type="protein sequence ID" value="JAD85303.1"/>
    <property type="molecule type" value="Transcribed_RNA"/>
</dbReference>
<sequence length="120" mass="13527">MALLLEVFSQSPRIHSHPARLFLSLIINCCRTHILVSCDSPADEPLSRLEGRLTCLEISTYSVLILVSVHCKMVLQMHQRSNSYSSQTDIGPCPTLFCLELLCLGFPNQVHYSNGSYLFR</sequence>
<proteinExistence type="predicted"/>
<dbReference type="AlphaFoldDB" id="A0A0A9DF44"/>
<name>A0A0A9DF44_ARUDO</name>
<protein>
    <submittedName>
        <fullName evidence="1">Uncharacterized protein</fullName>
    </submittedName>
</protein>
<organism evidence="1">
    <name type="scientific">Arundo donax</name>
    <name type="common">Giant reed</name>
    <name type="synonym">Donax arundinaceus</name>
    <dbReference type="NCBI Taxonomy" id="35708"/>
    <lineage>
        <taxon>Eukaryota</taxon>
        <taxon>Viridiplantae</taxon>
        <taxon>Streptophyta</taxon>
        <taxon>Embryophyta</taxon>
        <taxon>Tracheophyta</taxon>
        <taxon>Spermatophyta</taxon>
        <taxon>Magnoliopsida</taxon>
        <taxon>Liliopsida</taxon>
        <taxon>Poales</taxon>
        <taxon>Poaceae</taxon>
        <taxon>PACMAD clade</taxon>
        <taxon>Arundinoideae</taxon>
        <taxon>Arundineae</taxon>
        <taxon>Arundo</taxon>
    </lineage>
</organism>